<dbReference type="EMBL" id="AFVQ02000056">
    <property type="protein sequence ID" value="KLI03051.1"/>
    <property type="molecule type" value="Genomic_DNA"/>
</dbReference>
<dbReference type="InterPro" id="IPR016024">
    <property type="entry name" value="ARM-type_fold"/>
</dbReference>
<evidence type="ECO:0000313" key="2">
    <source>
        <dbReference type="Proteomes" id="UP000035553"/>
    </source>
</evidence>
<dbReference type="RefSeq" id="WP_010026340.1">
    <property type="nucleotide sequence ID" value="NZ_AFVQ02000056.1"/>
</dbReference>
<dbReference type="CDD" id="cd07064">
    <property type="entry name" value="AlkD_like_1"/>
    <property type="match status" value="1"/>
</dbReference>
<dbReference type="PANTHER" id="PTHR34070:SF1">
    <property type="entry name" value="DNA ALKYLATION REPAIR PROTEIN"/>
    <property type="match status" value="1"/>
</dbReference>
<dbReference type="OrthoDB" id="9775346at2"/>
<dbReference type="STRING" id="1069536.SINU_04715"/>
<protein>
    <submittedName>
        <fullName evidence="1">DNA alkylation repair protein</fullName>
    </submittedName>
</protein>
<gene>
    <name evidence="1" type="ORF">SINU_04715</name>
</gene>
<dbReference type="Proteomes" id="UP000035553">
    <property type="component" value="Unassembled WGS sequence"/>
</dbReference>
<proteinExistence type="predicted"/>
<dbReference type="Gene3D" id="1.25.40.290">
    <property type="entry name" value="ARM repeat domains"/>
    <property type="match status" value="1"/>
</dbReference>
<dbReference type="InterPro" id="IPR014825">
    <property type="entry name" value="DNA_alkylation"/>
</dbReference>
<reference evidence="1 2" key="1">
    <citation type="journal article" date="2011" name="J. Bacteriol.">
        <title>Draft genome sequence of Sporolactobacillus inulinus strain CASD, an efficient D-lactic acid-producing bacterium with high-concentration lactate tolerance capability.</title>
        <authorList>
            <person name="Yu B."/>
            <person name="Su F."/>
            <person name="Wang L."/>
            <person name="Xu K."/>
            <person name="Zhao B."/>
            <person name="Xu P."/>
        </authorList>
    </citation>
    <scope>NUCLEOTIDE SEQUENCE [LARGE SCALE GENOMIC DNA]</scope>
    <source>
        <strain evidence="1 2">CASD</strain>
    </source>
</reference>
<sequence length="226" mass="26906">MSYDLQPLLRSFAAKQNQENARAMSRYMRDQFPFFGIKTPERRASVRDFIKQYGLPETNQIEAAVKTLWNQPNRECHYAALDLLVRLKKRLNGTHLPLFEWMITTKSWWDTVDCIAPQCCGPLFAREPQLIQRYSERWVVSDHLWLRRAALLFQLKFKEQTDEALLFRYILLNADSDEFFIQKAIGWALREYAKTAPDTVRRFIQEHPLKPLSKRESLKWLNRTSH</sequence>
<dbReference type="Gene3D" id="1.20.1660.10">
    <property type="entry name" value="Hypothetical protein (EF3068)"/>
    <property type="match status" value="1"/>
</dbReference>
<dbReference type="Pfam" id="PF08713">
    <property type="entry name" value="DNA_alkylation"/>
    <property type="match status" value="1"/>
</dbReference>
<accession>A0A0U1QQH2</accession>
<dbReference type="PANTHER" id="PTHR34070">
    <property type="entry name" value="ARMADILLO-TYPE FOLD"/>
    <property type="match status" value="1"/>
</dbReference>
<comment type="caution">
    <text evidence="1">The sequence shown here is derived from an EMBL/GenBank/DDBJ whole genome shotgun (WGS) entry which is preliminary data.</text>
</comment>
<dbReference type="AlphaFoldDB" id="A0A0U1QQH2"/>
<organism evidence="1 2">
    <name type="scientific">Sporolactobacillus inulinus CASD</name>
    <dbReference type="NCBI Taxonomy" id="1069536"/>
    <lineage>
        <taxon>Bacteria</taxon>
        <taxon>Bacillati</taxon>
        <taxon>Bacillota</taxon>
        <taxon>Bacilli</taxon>
        <taxon>Bacillales</taxon>
        <taxon>Sporolactobacillaceae</taxon>
        <taxon>Sporolactobacillus</taxon>
    </lineage>
</organism>
<evidence type="ECO:0000313" key="1">
    <source>
        <dbReference type="EMBL" id="KLI03051.1"/>
    </source>
</evidence>
<keyword evidence="2" id="KW-1185">Reference proteome</keyword>
<name>A0A0U1QQH2_9BACL</name>
<dbReference type="SUPFAM" id="SSF48371">
    <property type="entry name" value="ARM repeat"/>
    <property type="match status" value="1"/>
</dbReference>